<evidence type="ECO:0000313" key="12">
    <source>
        <dbReference type="Proteomes" id="UP000631300"/>
    </source>
</evidence>
<dbReference type="GO" id="GO:0005886">
    <property type="term" value="C:plasma membrane"/>
    <property type="evidence" value="ECO:0007669"/>
    <property type="project" value="UniProtKB-SubCell"/>
</dbReference>
<organism evidence="11 12">
    <name type="scientific">Alteromonas halophila</name>
    <dbReference type="NCBI Taxonomy" id="516698"/>
    <lineage>
        <taxon>Bacteria</taxon>
        <taxon>Pseudomonadati</taxon>
        <taxon>Pseudomonadota</taxon>
        <taxon>Gammaproteobacteria</taxon>
        <taxon>Alteromonadales</taxon>
        <taxon>Alteromonadaceae</taxon>
        <taxon>Alteromonas/Salinimonas group</taxon>
        <taxon>Alteromonas</taxon>
    </lineage>
</organism>
<sequence>MNEVISTFLSQIAATSPAEWVAVILAVGYVFLAARENPWCWACALLSTAIYTWLFWQVSLPFQSALNLFYMVMAVYGYYKWHGGIRTQSELAIRSLHWWHHLILVPCVSGVAYVLATLAASQFSNTYLYLDASIHLFSVVTTFMVAHKYLQNWVYWFFINMASAYLYWQSELVLSACLFAGYVGFSVYGYVRWRRQWNKGDGSALSNRTTQGNAQPVE</sequence>
<keyword evidence="6" id="KW-1003">Cell membrane</keyword>
<evidence type="ECO:0000256" key="8">
    <source>
        <dbReference type="ARBA" id="ARBA00022989"/>
    </source>
</evidence>
<evidence type="ECO:0000256" key="10">
    <source>
        <dbReference type="SAM" id="Phobius"/>
    </source>
</evidence>
<evidence type="ECO:0000256" key="5">
    <source>
        <dbReference type="ARBA" id="ARBA00022448"/>
    </source>
</evidence>
<evidence type="ECO:0000313" key="11">
    <source>
        <dbReference type="EMBL" id="GGW74139.1"/>
    </source>
</evidence>
<evidence type="ECO:0000256" key="6">
    <source>
        <dbReference type="ARBA" id="ARBA00022475"/>
    </source>
</evidence>
<protein>
    <recommendedName>
        <fullName evidence="4">Nicotinamide riboside transporter PnuC</fullName>
    </recommendedName>
</protein>
<dbReference type="EMBL" id="BMXP01000001">
    <property type="protein sequence ID" value="GGW74139.1"/>
    <property type="molecule type" value="Genomic_DNA"/>
</dbReference>
<evidence type="ECO:0000256" key="7">
    <source>
        <dbReference type="ARBA" id="ARBA00022692"/>
    </source>
</evidence>
<comment type="caution">
    <text evidence="11">The sequence shown here is derived from an EMBL/GenBank/DDBJ whole genome shotgun (WGS) entry which is preliminary data.</text>
</comment>
<keyword evidence="7 10" id="KW-0812">Transmembrane</keyword>
<feature type="transmembrane region" description="Helical" evidence="10">
    <location>
        <begin position="62"/>
        <end position="79"/>
    </location>
</feature>
<evidence type="ECO:0000256" key="1">
    <source>
        <dbReference type="ARBA" id="ARBA00002672"/>
    </source>
</evidence>
<keyword evidence="5" id="KW-0813">Transport</keyword>
<feature type="transmembrane region" description="Helical" evidence="10">
    <location>
        <begin position="173"/>
        <end position="191"/>
    </location>
</feature>
<evidence type="ECO:0000256" key="4">
    <source>
        <dbReference type="ARBA" id="ARBA00017522"/>
    </source>
</evidence>
<reference evidence="11" key="2">
    <citation type="submission" date="2020-09" db="EMBL/GenBank/DDBJ databases">
        <authorList>
            <person name="Sun Q."/>
            <person name="Kim S."/>
        </authorList>
    </citation>
    <scope>NUCLEOTIDE SEQUENCE</scope>
    <source>
        <strain evidence="11">KCTC 22164</strain>
    </source>
</reference>
<name>A0A918MUP7_9ALTE</name>
<accession>A0A918MUP7</accession>
<dbReference type="GO" id="GO:0034257">
    <property type="term" value="F:nicotinamide riboside transmembrane transporter activity"/>
    <property type="evidence" value="ECO:0007669"/>
    <property type="project" value="InterPro"/>
</dbReference>
<dbReference type="Proteomes" id="UP000631300">
    <property type="component" value="Unassembled WGS sequence"/>
</dbReference>
<dbReference type="Pfam" id="PF04973">
    <property type="entry name" value="NMN_transporter"/>
    <property type="match status" value="1"/>
</dbReference>
<proteinExistence type="inferred from homology"/>
<dbReference type="NCBIfam" id="TIGR01528">
    <property type="entry name" value="NMN_trans_PnuC"/>
    <property type="match status" value="1"/>
</dbReference>
<evidence type="ECO:0000256" key="2">
    <source>
        <dbReference type="ARBA" id="ARBA00004651"/>
    </source>
</evidence>
<keyword evidence="8 10" id="KW-1133">Transmembrane helix</keyword>
<comment type="function">
    <text evidence="1">Required for nicotinamide riboside transport across the inner membrane.</text>
</comment>
<reference evidence="11" key="1">
    <citation type="journal article" date="2014" name="Int. J. Syst. Evol. Microbiol.">
        <title>Complete genome sequence of Corynebacterium casei LMG S-19264T (=DSM 44701T), isolated from a smear-ripened cheese.</title>
        <authorList>
            <consortium name="US DOE Joint Genome Institute (JGI-PGF)"/>
            <person name="Walter F."/>
            <person name="Albersmeier A."/>
            <person name="Kalinowski J."/>
            <person name="Ruckert C."/>
        </authorList>
    </citation>
    <scope>NUCLEOTIDE SEQUENCE</scope>
    <source>
        <strain evidence="11">KCTC 22164</strain>
    </source>
</reference>
<keyword evidence="12" id="KW-1185">Reference proteome</keyword>
<dbReference type="RefSeq" id="WP_189403265.1">
    <property type="nucleotide sequence ID" value="NZ_BMXP01000001.1"/>
</dbReference>
<comment type="subcellular location">
    <subcellularLocation>
        <location evidence="2">Cell membrane</location>
        <topology evidence="2">Multi-pass membrane protein</topology>
    </subcellularLocation>
</comment>
<dbReference type="InterPro" id="IPR006419">
    <property type="entry name" value="NMN_transpt_PnuC"/>
</dbReference>
<feature type="transmembrane region" description="Helical" evidence="10">
    <location>
        <begin position="12"/>
        <end position="32"/>
    </location>
</feature>
<feature type="transmembrane region" description="Helical" evidence="10">
    <location>
        <begin position="39"/>
        <end position="56"/>
    </location>
</feature>
<dbReference type="AlphaFoldDB" id="A0A918MUP7"/>
<comment type="similarity">
    <text evidence="3">Belongs to the nicotinamide ribonucleoside (NR) uptake permease (TC 4.B.1) family.</text>
</comment>
<dbReference type="PANTHER" id="PTHR36122:SF2">
    <property type="entry name" value="NICOTINAMIDE RIBOSIDE TRANSPORTER PNUC"/>
    <property type="match status" value="1"/>
</dbReference>
<gene>
    <name evidence="11" type="primary">pnuT</name>
    <name evidence="11" type="ORF">GCM10007391_02410</name>
</gene>
<evidence type="ECO:0000256" key="9">
    <source>
        <dbReference type="ARBA" id="ARBA00023136"/>
    </source>
</evidence>
<feature type="transmembrane region" description="Helical" evidence="10">
    <location>
        <begin position="99"/>
        <end position="120"/>
    </location>
</feature>
<keyword evidence="9 10" id="KW-0472">Membrane</keyword>
<evidence type="ECO:0000256" key="3">
    <source>
        <dbReference type="ARBA" id="ARBA00006669"/>
    </source>
</evidence>
<dbReference type="PANTHER" id="PTHR36122">
    <property type="entry name" value="NICOTINAMIDE RIBOSIDE TRANSPORTER PNUC"/>
    <property type="match status" value="1"/>
</dbReference>